<dbReference type="Pfam" id="PF00106">
    <property type="entry name" value="adh_short"/>
    <property type="match status" value="1"/>
</dbReference>
<dbReference type="AlphaFoldDB" id="A0A6A5UXZ5"/>
<evidence type="ECO:0000313" key="5">
    <source>
        <dbReference type="Proteomes" id="UP000800036"/>
    </source>
</evidence>
<comment type="similarity">
    <text evidence="1">Belongs to the short-chain dehydrogenases/reductases (SDR) family.</text>
</comment>
<evidence type="ECO:0000313" key="4">
    <source>
        <dbReference type="EMBL" id="KAF1970033.1"/>
    </source>
</evidence>
<dbReference type="InterPro" id="IPR036291">
    <property type="entry name" value="NAD(P)-bd_dom_sf"/>
</dbReference>
<dbReference type="PRINTS" id="PR00081">
    <property type="entry name" value="GDHRDH"/>
</dbReference>
<protein>
    <submittedName>
        <fullName evidence="4">NAD(P)-binding protein</fullName>
    </submittedName>
</protein>
<proteinExistence type="inferred from homology"/>
<dbReference type="EMBL" id="ML976704">
    <property type="protein sequence ID" value="KAF1970033.1"/>
    <property type="molecule type" value="Genomic_DNA"/>
</dbReference>
<gene>
    <name evidence="4" type="ORF">BU23DRAFT_557197</name>
</gene>
<dbReference type="InterPro" id="IPR002347">
    <property type="entry name" value="SDR_fam"/>
</dbReference>
<reference evidence="4" key="1">
    <citation type="journal article" date="2020" name="Stud. Mycol.">
        <title>101 Dothideomycetes genomes: a test case for predicting lifestyles and emergence of pathogens.</title>
        <authorList>
            <person name="Haridas S."/>
            <person name="Albert R."/>
            <person name="Binder M."/>
            <person name="Bloem J."/>
            <person name="Labutti K."/>
            <person name="Salamov A."/>
            <person name="Andreopoulos B."/>
            <person name="Baker S."/>
            <person name="Barry K."/>
            <person name="Bills G."/>
            <person name="Bluhm B."/>
            <person name="Cannon C."/>
            <person name="Castanera R."/>
            <person name="Culley D."/>
            <person name="Daum C."/>
            <person name="Ezra D."/>
            <person name="Gonzalez J."/>
            <person name="Henrissat B."/>
            <person name="Kuo A."/>
            <person name="Liang C."/>
            <person name="Lipzen A."/>
            <person name="Lutzoni F."/>
            <person name="Magnuson J."/>
            <person name="Mondo S."/>
            <person name="Nolan M."/>
            <person name="Ohm R."/>
            <person name="Pangilinan J."/>
            <person name="Park H.-J."/>
            <person name="Ramirez L."/>
            <person name="Alfaro M."/>
            <person name="Sun H."/>
            <person name="Tritt A."/>
            <person name="Yoshinaga Y."/>
            <person name="Zwiers L.-H."/>
            <person name="Turgeon B."/>
            <person name="Goodwin S."/>
            <person name="Spatafora J."/>
            <person name="Crous P."/>
            <person name="Grigoriev I."/>
        </authorList>
    </citation>
    <scope>NUCLEOTIDE SEQUENCE</scope>
    <source>
        <strain evidence="4">CBS 107.79</strain>
    </source>
</reference>
<dbReference type="SUPFAM" id="SSF51735">
    <property type="entry name" value="NAD(P)-binding Rossmann-fold domains"/>
    <property type="match status" value="1"/>
</dbReference>
<dbReference type="OrthoDB" id="191139at2759"/>
<dbReference type="Proteomes" id="UP000800036">
    <property type="component" value="Unassembled WGS sequence"/>
</dbReference>
<organism evidence="4 5">
    <name type="scientific">Bimuria novae-zelandiae CBS 107.79</name>
    <dbReference type="NCBI Taxonomy" id="1447943"/>
    <lineage>
        <taxon>Eukaryota</taxon>
        <taxon>Fungi</taxon>
        <taxon>Dikarya</taxon>
        <taxon>Ascomycota</taxon>
        <taxon>Pezizomycotina</taxon>
        <taxon>Dothideomycetes</taxon>
        <taxon>Pleosporomycetidae</taxon>
        <taxon>Pleosporales</taxon>
        <taxon>Massarineae</taxon>
        <taxon>Didymosphaeriaceae</taxon>
        <taxon>Bimuria</taxon>
    </lineage>
</organism>
<dbReference type="PANTHER" id="PTHR24320">
    <property type="entry name" value="RETINOL DEHYDROGENASE"/>
    <property type="match status" value="1"/>
</dbReference>
<evidence type="ECO:0000256" key="3">
    <source>
        <dbReference type="ARBA" id="ARBA00023002"/>
    </source>
</evidence>
<name>A0A6A5UXZ5_9PLEO</name>
<sequence>MPLLETIKAQWTQYFPPAPTFTEENITPQQGRVFVITGANQGLGFELAKMLYPTGATIYMASRSEVRTLQAIRKIQESQADAATPATLKFLLVDLEDLISVKQAAAAFAAQESKLDILWNNAGIGGAPPGTTTAQGLEEHIGTNCVAPLLFTQLLFPQLRNAAASAPKGSVRVVWTSSLMVDSFSPPGGINFTSIESGKTTDSSIDYAVSKVGNWFLSHEAAKAWGSYGVYSVVQNPGNLNTEAYRYLPGILRRILKALLLYETKYGAYTMSYAGLSEEVENDEYVWPWGRKGRSPRKDIHEAIEKGAAERFWKWCEEAAKPYVD</sequence>
<dbReference type="GO" id="GO:0016491">
    <property type="term" value="F:oxidoreductase activity"/>
    <property type="evidence" value="ECO:0007669"/>
    <property type="project" value="UniProtKB-KW"/>
</dbReference>
<evidence type="ECO:0000256" key="2">
    <source>
        <dbReference type="ARBA" id="ARBA00022857"/>
    </source>
</evidence>
<dbReference type="PANTHER" id="PTHR24320:SF236">
    <property type="entry name" value="SHORT-CHAIN DEHYDROGENASE-RELATED"/>
    <property type="match status" value="1"/>
</dbReference>
<keyword evidence="2" id="KW-0521">NADP</keyword>
<dbReference type="Gene3D" id="3.40.50.720">
    <property type="entry name" value="NAD(P)-binding Rossmann-like Domain"/>
    <property type="match status" value="1"/>
</dbReference>
<evidence type="ECO:0000256" key="1">
    <source>
        <dbReference type="ARBA" id="ARBA00006484"/>
    </source>
</evidence>
<keyword evidence="5" id="KW-1185">Reference proteome</keyword>
<accession>A0A6A5UXZ5</accession>
<keyword evidence="3" id="KW-0560">Oxidoreductase</keyword>